<accession>A0A2N3G578</accession>
<dbReference type="PANTHER" id="PTHR10000:SF8">
    <property type="entry name" value="HAD SUPERFAMILY HYDROLASE-LIKE, TYPE 3"/>
    <property type="match status" value="1"/>
</dbReference>
<dbReference type="GO" id="GO:0016791">
    <property type="term" value="F:phosphatase activity"/>
    <property type="evidence" value="ECO:0007669"/>
    <property type="project" value="TreeGrafter"/>
</dbReference>
<dbReference type="Proteomes" id="UP000233654">
    <property type="component" value="Unassembled WGS sequence"/>
</dbReference>
<dbReference type="GO" id="GO:0000287">
    <property type="term" value="F:magnesium ion binding"/>
    <property type="evidence" value="ECO:0007669"/>
    <property type="project" value="TreeGrafter"/>
</dbReference>
<sequence length="310" mass="34397">MSANSRGGPDKDESCQSEVAYRKSIHNNLDWLRDNLLPVRVIYTDLDGTMVGPLGCFFRDSADELTLRPARALLSAHACDVDITLVSGRHKSQLRETARLLGCMNYVAELGCELVYGLGREVVLNIGELEIEGESVYRTILDTGVVELLLGAYERRLEMHTPWSDERDCTPLLRGWIDINEARALLGEHGFSQFDIIDNGVIPRKSPTLDVPETRAYHIVPRGVSKALAVEKDRQYRGFRREETVAVGDAEADLPLASAVGALFLVRNGLDANPQLAQQVDATENVFVTEERMGDGWAEVTETLLSLLDE</sequence>
<proteinExistence type="predicted"/>
<evidence type="ECO:0000313" key="1">
    <source>
        <dbReference type="EMBL" id="PKQ27734.1"/>
    </source>
</evidence>
<protein>
    <submittedName>
        <fullName evidence="1">Haloacid dehalogenase</fullName>
    </submittedName>
</protein>
<organism evidence="1 2">
    <name type="scientific">Candidatus Anoxymicrobium japonicum</name>
    <dbReference type="NCBI Taxonomy" id="2013648"/>
    <lineage>
        <taxon>Bacteria</taxon>
        <taxon>Bacillati</taxon>
        <taxon>Actinomycetota</taxon>
        <taxon>Candidatus Geothermincolia</taxon>
        <taxon>Candidatus Geothermincolales</taxon>
        <taxon>Candidatus Anoxymicrobiaceae</taxon>
        <taxon>Candidatus Anoxymicrobium</taxon>
    </lineage>
</organism>
<evidence type="ECO:0000313" key="2">
    <source>
        <dbReference type="Proteomes" id="UP000233654"/>
    </source>
</evidence>
<gene>
    <name evidence="1" type="ORF">CVT63_06490</name>
</gene>
<dbReference type="PANTHER" id="PTHR10000">
    <property type="entry name" value="PHOSPHOSERINE PHOSPHATASE"/>
    <property type="match status" value="1"/>
</dbReference>
<dbReference type="Pfam" id="PF08282">
    <property type="entry name" value="Hydrolase_3"/>
    <property type="match status" value="1"/>
</dbReference>
<dbReference type="EMBL" id="PHEX01000059">
    <property type="protein sequence ID" value="PKQ27734.1"/>
    <property type="molecule type" value="Genomic_DNA"/>
</dbReference>
<dbReference type="GO" id="GO:0005829">
    <property type="term" value="C:cytosol"/>
    <property type="evidence" value="ECO:0007669"/>
    <property type="project" value="TreeGrafter"/>
</dbReference>
<dbReference type="InterPro" id="IPR023214">
    <property type="entry name" value="HAD_sf"/>
</dbReference>
<dbReference type="Gene3D" id="3.40.50.1000">
    <property type="entry name" value="HAD superfamily/HAD-like"/>
    <property type="match status" value="2"/>
</dbReference>
<dbReference type="SUPFAM" id="SSF56784">
    <property type="entry name" value="HAD-like"/>
    <property type="match status" value="1"/>
</dbReference>
<dbReference type="AlphaFoldDB" id="A0A2N3G578"/>
<comment type="caution">
    <text evidence="1">The sequence shown here is derived from an EMBL/GenBank/DDBJ whole genome shotgun (WGS) entry which is preliminary data.</text>
</comment>
<name>A0A2N3G578_9ACTN</name>
<reference evidence="1 2" key="1">
    <citation type="journal article" date="2017" name="ISME J.">
        <title>Potential for microbial H2 and metal transformations associated with novel bacteria and archaea in deep terrestrial subsurface sediments.</title>
        <authorList>
            <person name="Hernsdorf A.W."/>
            <person name="Amano Y."/>
            <person name="Miyakawa K."/>
            <person name="Ise K."/>
            <person name="Suzuki Y."/>
            <person name="Anantharaman K."/>
            <person name="Probst A."/>
            <person name="Burstein D."/>
            <person name="Thomas B.C."/>
            <person name="Banfield J.F."/>
        </authorList>
    </citation>
    <scope>NUCLEOTIDE SEQUENCE [LARGE SCALE GENOMIC DNA]</scope>
    <source>
        <strain evidence="1">HGW-Actinobacteria-3</strain>
    </source>
</reference>
<dbReference type="InterPro" id="IPR036412">
    <property type="entry name" value="HAD-like_sf"/>
</dbReference>